<name>S8EQ74_FOMSC</name>
<dbReference type="eggNOG" id="KOG0562">
    <property type="taxonomic scope" value="Eukaryota"/>
</dbReference>
<dbReference type="GO" id="GO:0000012">
    <property type="term" value="P:single strand break repair"/>
    <property type="evidence" value="ECO:0007669"/>
    <property type="project" value="TreeGrafter"/>
</dbReference>
<feature type="compositionally biased region" description="Polar residues" evidence="1">
    <location>
        <begin position="251"/>
        <end position="260"/>
    </location>
</feature>
<dbReference type="PANTHER" id="PTHR12486:SF4">
    <property type="entry name" value="APRATAXIN"/>
    <property type="match status" value="1"/>
</dbReference>
<gene>
    <name evidence="3" type="ORF">FOMPIDRAFT_1109665</name>
</gene>
<dbReference type="GO" id="GO:0033699">
    <property type="term" value="F:DNA 5'-adenosine monophosphate hydrolase activity"/>
    <property type="evidence" value="ECO:0007669"/>
    <property type="project" value="TreeGrafter"/>
</dbReference>
<dbReference type="AlphaFoldDB" id="S8EQ74"/>
<dbReference type="GO" id="GO:0003725">
    <property type="term" value="F:double-stranded RNA binding"/>
    <property type="evidence" value="ECO:0007669"/>
    <property type="project" value="TreeGrafter"/>
</dbReference>
<evidence type="ECO:0000259" key="2">
    <source>
        <dbReference type="Pfam" id="PF16278"/>
    </source>
</evidence>
<dbReference type="InParanoid" id="S8EQ74"/>
<dbReference type="SUPFAM" id="SSF54197">
    <property type="entry name" value="HIT-like"/>
    <property type="match status" value="1"/>
</dbReference>
<dbReference type="Gene3D" id="3.30.428.10">
    <property type="entry name" value="HIT-like"/>
    <property type="match status" value="1"/>
</dbReference>
<dbReference type="GO" id="GO:0003697">
    <property type="term" value="F:single-stranded DNA binding"/>
    <property type="evidence" value="ECO:0007669"/>
    <property type="project" value="TreeGrafter"/>
</dbReference>
<dbReference type="Pfam" id="PF16278">
    <property type="entry name" value="zf-C2HE"/>
    <property type="match status" value="1"/>
</dbReference>
<dbReference type="Proteomes" id="UP000015241">
    <property type="component" value="Unassembled WGS sequence"/>
</dbReference>
<dbReference type="InterPro" id="IPR036265">
    <property type="entry name" value="HIT-like_sf"/>
</dbReference>
<proteinExistence type="predicted"/>
<dbReference type="HOGENOM" id="CLU_066882_1_1_1"/>
<dbReference type="Pfam" id="PF11969">
    <property type="entry name" value="DcpS_C"/>
    <property type="match status" value="1"/>
</dbReference>
<feature type="compositionally biased region" description="Basic and acidic residues" evidence="1">
    <location>
        <begin position="228"/>
        <end position="245"/>
    </location>
</feature>
<dbReference type="InterPro" id="IPR032566">
    <property type="entry name" value="Znf-C2HE"/>
</dbReference>
<dbReference type="GO" id="GO:1990165">
    <property type="term" value="F:single-strand break-containing DNA binding"/>
    <property type="evidence" value="ECO:0007669"/>
    <property type="project" value="TreeGrafter"/>
</dbReference>
<dbReference type="GO" id="GO:0030983">
    <property type="term" value="F:mismatched DNA binding"/>
    <property type="evidence" value="ECO:0007669"/>
    <property type="project" value="TreeGrafter"/>
</dbReference>
<sequence length="260" mass="30193">MPPPSLTILRSYAQRPDPSILPASILLTHSEHTLTLFDAYPKSIFHFLVLPRVLPPLTASGLANLRTVLKGDKARAKEVIGWLVEDGAKVRSMIDDEMLKRYHFKWDVWMGFHAVPSMEHIHLHVISADLCSPAMKNKKHYNSFHPKRGFFLPLSDIQDWLDAEVSYFNTMSHLKPSQYEPLLKETLECWRCNKEFRNMPLLKTHLQEEWDAEEKREKAKLERKRKRDVKEQDGDASTREDEQTHKRQTKSRSQSPGGPS</sequence>
<dbReference type="STRING" id="743788.S8EQ74"/>
<feature type="region of interest" description="Disordered" evidence="1">
    <location>
        <begin position="210"/>
        <end position="260"/>
    </location>
</feature>
<feature type="compositionally biased region" description="Basic and acidic residues" evidence="1">
    <location>
        <begin position="210"/>
        <end position="220"/>
    </location>
</feature>
<keyword evidence="4" id="KW-1185">Reference proteome</keyword>
<feature type="domain" description="Aprataxin C2HE/C2H2/C2HC zinc finger" evidence="2">
    <location>
        <begin position="148"/>
        <end position="211"/>
    </location>
</feature>
<evidence type="ECO:0000256" key="1">
    <source>
        <dbReference type="SAM" id="MobiDB-lite"/>
    </source>
</evidence>
<evidence type="ECO:0000313" key="3">
    <source>
        <dbReference type="EMBL" id="EPT06208.1"/>
    </source>
</evidence>
<dbReference type="EMBL" id="KE504122">
    <property type="protein sequence ID" value="EPT06208.1"/>
    <property type="molecule type" value="Genomic_DNA"/>
</dbReference>
<organism evidence="3 4">
    <name type="scientific">Fomitopsis schrenkii</name>
    <name type="common">Brown rot fungus</name>
    <dbReference type="NCBI Taxonomy" id="2126942"/>
    <lineage>
        <taxon>Eukaryota</taxon>
        <taxon>Fungi</taxon>
        <taxon>Dikarya</taxon>
        <taxon>Basidiomycota</taxon>
        <taxon>Agaricomycotina</taxon>
        <taxon>Agaricomycetes</taxon>
        <taxon>Polyporales</taxon>
        <taxon>Fomitopsis</taxon>
    </lineage>
</organism>
<accession>S8EQ74</accession>
<protein>
    <recommendedName>
        <fullName evidence="2">Aprataxin C2HE/C2H2/C2HC zinc finger domain-containing protein</fullName>
    </recommendedName>
</protein>
<dbReference type="PANTHER" id="PTHR12486">
    <property type="entry name" value="APRATAXIN-RELATED"/>
    <property type="match status" value="1"/>
</dbReference>
<dbReference type="GO" id="GO:0005634">
    <property type="term" value="C:nucleus"/>
    <property type="evidence" value="ECO:0007669"/>
    <property type="project" value="TreeGrafter"/>
</dbReference>
<evidence type="ECO:0000313" key="4">
    <source>
        <dbReference type="Proteomes" id="UP000015241"/>
    </source>
</evidence>
<dbReference type="FunCoup" id="S8EQ74">
    <property type="interactions" value="422"/>
</dbReference>
<reference evidence="3 4" key="1">
    <citation type="journal article" date="2012" name="Science">
        <title>The Paleozoic origin of enzymatic lignin decomposition reconstructed from 31 fungal genomes.</title>
        <authorList>
            <person name="Floudas D."/>
            <person name="Binder M."/>
            <person name="Riley R."/>
            <person name="Barry K."/>
            <person name="Blanchette R.A."/>
            <person name="Henrissat B."/>
            <person name="Martinez A.T."/>
            <person name="Otillar R."/>
            <person name="Spatafora J.W."/>
            <person name="Yadav J.S."/>
            <person name="Aerts A."/>
            <person name="Benoit I."/>
            <person name="Boyd A."/>
            <person name="Carlson A."/>
            <person name="Copeland A."/>
            <person name="Coutinho P.M."/>
            <person name="de Vries R.P."/>
            <person name="Ferreira P."/>
            <person name="Findley K."/>
            <person name="Foster B."/>
            <person name="Gaskell J."/>
            <person name="Glotzer D."/>
            <person name="Gorecki P."/>
            <person name="Heitman J."/>
            <person name="Hesse C."/>
            <person name="Hori C."/>
            <person name="Igarashi K."/>
            <person name="Jurgens J.A."/>
            <person name="Kallen N."/>
            <person name="Kersten P."/>
            <person name="Kohler A."/>
            <person name="Kuees U."/>
            <person name="Kumar T.K.A."/>
            <person name="Kuo A."/>
            <person name="LaButti K."/>
            <person name="Larrondo L.F."/>
            <person name="Lindquist E."/>
            <person name="Ling A."/>
            <person name="Lombard V."/>
            <person name="Lucas S."/>
            <person name="Lundell T."/>
            <person name="Martin R."/>
            <person name="McLaughlin D.J."/>
            <person name="Morgenstern I."/>
            <person name="Morin E."/>
            <person name="Murat C."/>
            <person name="Nagy L.G."/>
            <person name="Nolan M."/>
            <person name="Ohm R.A."/>
            <person name="Patyshakuliyeva A."/>
            <person name="Rokas A."/>
            <person name="Ruiz-Duenas F.J."/>
            <person name="Sabat G."/>
            <person name="Salamov A."/>
            <person name="Samejima M."/>
            <person name="Schmutz J."/>
            <person name="Slot J.C."/>
            <person name="St John F."/>
            <person name="Stenlid J."/>
            <person name="Sun H."/>
            <person name="Sun S."/>
            <person name="Syed K."/>
            <person name="Tsang A."/>
            <person name="Wiebenga A."/>
            <person name="Young D."/>
            <person name="Pisabarro A."/>
            <person name="Eastwood D.C."/>
            <person name="Martin F."/>
            <person name="Cullen D."/>
            <person name="Grigoriev I.V."/>
            <person name="Hibbett D.S."/>
        </authorList>
    </citation>
    <scope>NUCLEOTIDE SEQUENCE</scope>
    <source>
        <strain evidence="4">FP-58527</strain>
    </source>
</reference>
<dbReference type="OrthoDB" id="3512845at2759"/>